<dbReference type="InterPro" id="IPR017853">
    <property type="entry name" value="GH"/>
</dbReference>
<dbReference type="PANTHER" id="PTHR35882">
    <property type="entry name" value="PELA"/>
    <property type="match status" value="1"/>
</dbReference>
<keyword evidence="2" id="KW-1185">Reference proteome</keyword>
<accession>A0A1G7K1U2</accession>
<keyword evidence="1" id="KW-0378">Hydrolase</keyword>
<dbReference type="PANTHER" id="PTHR35882:SF2">
    <property type="entry name" value="PELA"/>
    <property type="match status" value="1"/>
</dbReference>
<organism evidence="1 2">
    <name type="scientific">Thermus arciformis</name>
    <dbReference type="NCBI Taxonomy" id="482827"/>
    <lineage>
        <taxon>Bacteria</taxon>
        <taxon>Thermotogati</taxon>
        <taxon>Deinococcota</taxon>
        <taxon>Deinococci</taxon>
        <taxon>Thermales</taxon>
        <taxon>Thermaceae</taxon>
        <taxon>Thermus</taxon>
    </lineage>
</organism>
<protein>
    <submittedName>
        <fullName evidence="1">Glycoside-hydrolase family GH114</fullName>
    </submittedName>
</protein>
<sequence>MGSTFSRPLGFYYGQGRLEALRLYRRVVLQPWAYTPEELARLAPTEALAYLSLGEDPGPPAPWQLPRENPRWGTRLVDPGHPAWVARVVEEALRLLAQGFRGLFLDNLDQAASVSREATLALLLTLRRAVGPAYLLANRGFALLPQMADAVDGVVFEAFSTTWEGGPRPLPRPLLRANAQTALTLAGLSLERFSLDYADRPNLARFARKRALAHGLFPLVAKERHLLLPTDTEG</sequence>
<evidence type="ECO:0000313" key="2">
    <source>
        <dbReference type="Proteomes" id="UP000199446"/>
    </source>
</evidence>
<dbReference type="Proteomes" id="UP000199446">
    <property type="component" value="Unassembled WGS sequence"/>
</dbReference>
<dbReference type="SUPFAM" id="SSF51445">
    <property type="entry name" value="(Trans)glycosidases"/>
    <property type="match status" value="1"/>
</dbReference>
<dbReference type="InterPro" id="IPR013785">
    <property type="entry name" value="Aldolase_TIM"/>
</dbReference>
<evidence type="ECO:0000313" key="1">
    <source>
        <dbReference type="EMBL" id="SDF31090.1"/>
    </source>
</evidence>
<reference evidence="2" key="1">
    <citation type="submission" date="2016-10" db="EMBL/GenBank/DDBJ databases">
        <authorList>
            <person name="Varghese N."/>
            <person name="Submissions S."/>
        </authorList>
    </citation>
    <scope>NUCLEOTIDE SEQUENCE [LARGE SCALE GENOMIC DNA]</scope>
    <source>
        <strain evidence="2">CGMCC 1.6992</strain>
    </source>
</reference>
<dbReference type="Gene3D" id="3.20.20.70">
    <property type="entry name" value="Aldolase class I"/>
    <property type="match status" value="1"/>
</dbReference>
<gene>
    <name evidence="1" type="ORF">SAMN04488243_1405</name>
</gene>
<dbReference type="STRING" id="482827.SAMN04488243_1405"/>
<dbReference type="GO" id="GO:0016787">
    <property type="term" value="F:hydrolase activity"/>
    <property type="evidence" value="ECO:0007669"/>
    <property type="project" value="UniProtKB-KW"/>
</dbReference>
<dbReference type="AlphaFoldDB" id="A0A1G7K1U2"/>
<dbReference type="EMBL" id="FNBC01000040">
    <property type="protein sequence ID" value="SDF31090.1"/>
    <property type="molecule type" value="Genomic_DNA"/>
</dbReference>
<dbReference type="OrthoDB" id="9795486at2"/>
<name>A0A1G7K1U2_9DEIN</name>
<proteinExistence type="predicted"/>